<feature type="compositionally biased region" description="Low complexity" evidence="1">
    <location>
        <begin position="25"/>
        <end position="35"/>
    </location>
</feature>
<evidence type="ECO:0000256" key="1">
    <source>
        <dbReference type="SAM" id="MobiDB-lite"/>
    </source>
</evidence>
<name>A0AAV1PX38_SCOSC</name>
<dbReference type="PANTHER" id="PTHR46289:SF19">
    <property type="entry name" value="ZINC FINGER MYM-TYPE CONTAINING 1"/>
    <property type="match status" value="1"/>
</dbReference>
<feature type="region of interest" description="Disordered" evidence="1">
    <location>
        <begin position="25"/>
        <end position="60"/>
    </location>
</feature>
<feature type="region of interest" description="Disordered" evidence="1">
    <location>
        <begin position="292"/>
        <end position="311"/>
    </location>
</feature>
<protein>
    <submittedName>
        <fullName evidence="3">Uncharacterized protein</fullName>
    </submittedName>
</protein>
<dbReference type="AlphaFoldDB" id="A0AAV1PX38"/>
<comment type="caution">
    <text evidence="3">The sequence shown here is derived from an EMBL/GenBank/DDBJ whole genome shotgun (WGS) entry which is preliminary data.</text>
</comment>
<evidence type="ECO:0000313" key="4">
    <source>
        <dbReference type="Proteomes" id="UP001314229"/>
    </source>
</evidence>
<dbReference type="InterPro" id="IPR052958">
    <property type="entry name" value="IFN-induced_PKR_regulator"/>
</dbReference>
<proteinExistence type="predicted"/>
<evidence type="ECO:0000313" key="3">
    <source>
        <dbReference type="EMBL" id="CAK6975903.1"/>
    </source>
</evidence>
<keyword evidence="4" id="KW-1185">Reference proteome</keyword>
<feature type="signal peptide" evidence="2">
    <location>
        <begin position="1"/>
        <end position="24"/>
    </location>
</feature>
<gene>
    <name evidence="3" type="ORF">FSCOSCO3_A031921</name>
</gene>
<accession>A0AAV1PX38</accession>
<feature type="chain" id="PRO_5043393397" evidence="2">
    <location>
        <begin position="25"/>
        <end position="533"/>
    </location>
</feature>
<organism evidence="3 4">
    <name type="scientific">Scomber scombrus</name>
    <name type="common">Atlantic mackerel</name>
    <name type="synonym">Scomber vernalis</name>
    <dbReference type="NCBI Taxonomy" id="13677"/>
    <lineage>
        <taxon>Eukaryota</taxon>
        <taxon>Metazoa</taxon>
        <taxon>Chordata</taxon>
        <taxon>Craniata</taxon>
        <taxon>Vertebrata</taxon>
        <taxon>Euteleostomi</taxon>
        <taxon>Actinopterygii</taxon>
        <taxon>Neopterygii</taxon>
        <taxon>Teleostei</taxon>
        <taxon>Neoteleostei</taxon>
        <taxon>Acanthomorphata</taxon>
        <taxon>Pelagiaria</taxon>
        <taxon>Scombriformes</taxon>
        <taxon>Scombridae</taxon>
        <taxon>Scomber</taxon>
    </lineage>
</organism>
<keyword evidence="2" id="KW-0732">Signal</keyword>
<dbReference type="Proteomes" id="UP001314229">
    <property type="component" value="Unassembled WGS sequence"/>
</dbReference>
<sequence>MPRTGPFPSCHWLVASALLKFVGPQQQQQQQQQQQTSTHQTISTSDHEGDLEEDEQDMMTTSCSSMAVPLQFEGTPHLSITTSSPPRDTTSQEGTQIISNQIISDDPALWPKAIDDNARCQIVRKGPLQITDMDFPQNSENPPRRFTKENYKMTMRNVELMAQYDPVLSEHIRRIQNKETKILQALSALQTFAVEKRDSETMSTANALHDELKSWRFLLCTMIWYNVLYQVNLMSKLLQSPDVSLETLRTETQGVRQYLENFRDSGLASCQSDAVEIAEELEIEKKLPEKRQRKAAKRFQHEGAAETQSSPEESFKREFFLPLVDTALRSLNDRFSKMEDVYVLYSFLFSKKSMQQVLKSGTLRARCKNLEQTMHDIEADDLELEINSAVYTFPDHASTCPNDMLNYIYSERLMDLYSNLSIALRLLLTLPVSVASGDNSGPGPCTVSSAAALSDEGPKHDVQPTVLITLKPHPTLSRMEQISAEVGIPITCIFPVKNYTEETNLNDDIDSLILSTLRHIIDFGEDLMNRKLS</sequence>
<dbReference type="PANTHER" id="PTHR46289">
    <property type="entry name" value="52 KDA REPRESSOR OF THE INHIBITOR OF THE PROTEIN KINASE-LIKE PROTEIN-RELATED"/>
    <property type="match status" value="1"/>
</dbReference>
<evidence type="ECO:0000256" key="2">
    <source>
        <dbReference type="SAM" id="SignalP"/>
    </source>
</evidence>
<dbReference type="EMBL" id="CAWUFR010000323">
    <property type="protein sequence ID" value="CAK6975903.1"/>
    <property type="molecule type" value="Genomic_DNA"/>
</dbReference>
<reference evidence="3 4" key="1">
    <citation type="submission" date="2024-01" db="EMBL/GenBank/DDBJ databases">
        <authorList>
            <person name="Alioto T."/>
            <person name="Alioto T."/>
            <person name="Gomez Garrido J."/>
        </authorList>
    </citation>
    <scope>NUCLEOTIDE SEQUENCE [LARGE SCALE GENOMIC DNA]</scope>
</reference>